<proteinExistence type="predicted"/>
<dbReference type="Gene3D" id="3.40.190.10">
    <property type="entry name" value="Periplasmic binding protein-like II"/>
    <property type="match status" value="2"/>
</dbReference>
<organism evidence="4 5">
    <name type="scientific">Actinomadura sediminis</name>
    <dbReference type="NCBI Taxonomy" id="1038904"/>
    <lineage>
        <taxon>Bacteria</taxon>
        <taxon>Bacillati</taxon>
        <taxon>Actinomycetota</taxon>
        <taxon>Actinomycetes</taxon>
        <taxon>Streptosporangiales</taxon>
        <taxon>Thermomonosporaceae</taxon>
        <taxon>Actinomadura</taxon>
    </lineage>
</organism>
<evidence type="ECO:0000256" key="2">
    <source>
        <dbReference type="SAM" id="Phobius"/>
    </source>
</evidence>
<dbReference type="SUPFAM" id="SSF53850">
    <property type="entry name" value="Periplasmic binding protein-like II"/>
    <property type="match status" value="1"/>
</dbReference>
<dbReference type="RefSeq" id="WP_378301194.1">
    <property type="nucleotide sequence ID" value="NZ_JBHTJA010000044.1"/>
</dbReference>
<dbReference type="Pfam" id="PF12849">
    <property type="entry name" value="PBP_like_2"/>
    <property type="match status" value="1"/>
</dbReference>
<comment type="caution">
    <text evidence="4">The sequence shown here is derived from an EMBL/GenBank/DDBJ whole genome shotgun (WGS) entry which is preliminary data.</text>
</comment>
<evidence type="ECO:0000256" key="1">
    <source>
        <dbReference type="ARBA" id="ARBA00022729"/>
    </source>
</evidence>
<evidence type="ECO:0000313" key="5">
    <source>
        <dbReference type="Proteomes" id="UP001596972"/>
    </source>
</evidence>
<gene>
    <name evidence="4" type="ORF">ACFQ11_21205</name>
</gene>
<keyword evidence="5" id="KW-1185">Reference proteome</keyword>
<dbReference type="InterPro" id="IPR050811">
    <property type="entry name" value="Phosphate_ABC_transporter"/>
</dbReference>
<dbReference type="PANTHER" id="PTHR30570:SF1">
    <property type="entry name" value="PHOSPHATE-BINDING PROTEIN PSTS"/>
    <property type="match status" value="1"/>
</dbReference>
<evidence type="ECO:0000313" key="4">
    <source>
        <dbReference type="EMBL" id="MFD0902926.1"/>
    </source>
</evidence>
<dbReference type="PANTHER" id="PTHR30570">
    <property type="entry name" value="PERIPLASMIC PHOSPHATE BINDING COMPONENT OF PHOSPHATE ABC TRANSPORTER"/>
    <property type="match status" value="1"/>
</dbReference>
<dbReference type="Proteomes" id="UP001596972">
    <property type="component" value="Unassembled WGS sequence"/>
</dbReference>
<evidence type="ECO:0000259" key="3">
    <source>
        <dbReference type="Pfam" id="PF12849"/>
    </source>
</evidence>
<dbReference type="EMBL" id="JBHTJA010000044">
    <property type="protein sequence ID" value="MFD0902926.1"/>
    <property type="molecule type" value="Genomic_DNA"/>
</dbReference>
<feature type="transmembrane region" description="Helical" evidence="2">
    <location>
        <begin position="12"/>
        <end position="32"/>
    </location>
</feature>
<reference evidence="5" key="1">
    <citation type="journal article" date="2019" name="Int. J. Syst. Evol. Microbiol.">
        <title>The Global Catalogue of Microorganisms (GCM) 10K type strain sequencing project: providing services to taxonomists for standard genome sequencing and annotation.</title>
        <authorList>
            <consortium name="The Broad Institute Genomics Platform"/>
            <consortium name="The Broad Institute Genome Sequencing Center for Infectious Disease"/>
            <person name="Wu L."/>
            <person name="Ma J."/>
        </authorList>
    </citation>
    <scope>NUCLEOTIDE SEQUENCE [LARGE SCALE GENOMIC DNA]</scope>
    <source>
        <strain evidence="5">JCM 31202</strain>
    </source>
</reference>
<name>A0ABW3EW11_9ACTN</name>
<keyword evidence="2" id="KW-0812">Transmembrane</keyword>
<keyword evidence="1" id="KW-0732">Signal</keyword>
<keyword evidence="2" id="KW-1133">Transmembrane helix</keyword>
<sequence length="543" mass="58424">MSLGFEWDFGAIVAALSVVIPFMAFVWEFVVVRRKRLGYRVQMDTLATDTAHAPSADVLARMHDDGRELDEPSFVLLRVENAGLTEIVEGDYLTPQNDWTGIRVTFRDRRVVGLAVTELSQPELRDFFITQDENGTREAEGFGITGDGDAGVINLPKVKLNTGAHYKVLAVLERSAGEPGERFSTPVFRADVSGRNNRWVRWASRLKLARTESHTFASRPALVGIALLTTAVLLQSSLALFWRAEPPPLDCVGGTLRLHGSTAFAPAVTEAAERYVELCGGKGAAIPVGPATFQGSTEGVNALERAGEEARVPVDAGLGGHLAFTDGRAVGNHPRLLARPIAYSLFTLVVNKDAEVQNLSSQQIRDIYAGEITNWSEVGGASVPIQLVNRHRGSGTRTALEERVLNGGGRPRAAVREATVADCAALARDEPGGCEVGRTPALLREVADVPGALGYSEAASAAAAGDVVRVRIDGVPATLDGVEDGRYPYWQIEFAYTYGEPPAGSIAAAFLRYLTDQGGKDVLRQFGDRPCSETRFPLLCEPA</sequence>
<protein>
    <submittedName>
        <fullName evidence="4">Substrate-binding domain-containing protein</fullName>
    </submittedName>
</protein>
<accession>A0ABW3EW11</accession>
<keyword evidence="2" id="KW-0472">Membrane</keyword>
<feature type="domain" description="PBP" evidence="3">
    <location>
        <begin position="251"/>
        <end position="516"/>
    </location>
</feature>
<feature type="transmembrane region" description="Helical" evidence="2">
    <location>
        <begin position="220"/>
        <end position="242"/>
    </location>
</feature>
<dbReference type="InterPro" id="IPR024370">
    <property type="entry name" value="PBP_domain"/>
</dbReference>